<protein>
    <recommendedName>
        <fullName evidence="4">CopL family metal-binding regulatory protein</fullName>
    </recommendedName>
</protein>
<dbReference type="Proteomes" id="UP000646426">
    <property type="component" value="Unassembled WGS sequence"/>
</dbReference>
<evidence type="ECO:0000313" key="3">
    <source>
        <dbReference type="Proteomes" id="UP000646426"/>
    </source>
</evidence>
<keyword evidence="3" id="KW-1185">Reference proteome</keyword>
<comment type="caution">
    <text evidence="2">The sequence shown here is derived from an EMBL/GenBank/DDBJ whole genome shotgun (WGS) entry which is preliminary data.</text>
</comment>
<evidence type="ECO:0008006" key="4">
    <source>
        <dbReference type="Google" id="ProtNLM"/>
    </source>
</evidence>
<accession>A0A918W896</accession>
<feature type="chain" id="PRO_5037525490" description="CopL family metal-binding regulatory protein" evidence="1">
    <location>
        <begin position="27"/>
        <end position="141"/>
    </location>
</feature>
<dbReference type="NCBIfam" id="NF033807">
    <property type="entry name" value="CopL_fam"/>
    <property type="match status" value="1"/>
</dbReference>
<organism evidence="2 3">
    <name type="scientific">Cognatilysobacter bugurensis</name>
    <dbReference type="NCBI Taxonomy" id="543356"/>
    <lineage>
        <taxon>Bacteria</taxon>
        <taxon>Pseudomonadati</taxon>
        <taxon>Pseudomonadota</taxon>
        <taxon>Gammaproteobacteria</taxon>
        <taxon>Lysobacterales</taxon>
        <taxon>Lysobacteraceae</taxon>
        <taxon>Cognatilysobacter</taxon>
    </lineage>
</organism>
<dbReference type="RefSeq" id="WP_189455435.1">
    <property type="nucleotide sequence ID" value="NZ_BMYD01000002.1"/>
</dbReference>
<gene>
    <name evidence="2" type="ORF">GCM10007067_17260</name>
</gene>
<dbReference type="EMBL" id="BMYD01000002">
    <property type="protein sequence ID" value="GHA80137.1"/>
    <property type="molecule type" value="Genomic_DNA"/>
</dbReference>
<evidence type="ECO:0000313" key="2">
    <source>
        <dbReference type="EMBL" id="GHA80137.1"/>
    </source>
</evidence>
<name>A0A918W896_9GAMM</name>
<keyword evidence="1" id="KW-0732">Signal</keyword>
<feature type="signal peptide" evidence="1">
    <location>
        <begin position="1"/>
        <end position="26"/>
    </location>
</feature>
<reference evidence="2" key="1">
    <citation type="journal article" date="2014" name="Int. J. Syst. Evol. Microbiol.">
        <title>Complete genome sequence of Corynebacterium casei LMG S-19264T (=DSM 44701T), isolated from a smear-ripened cheese.</title>
        <authorList>
            <consortium name="US DOE Joint Genome Institute (JGI-PGF)"/>
            <person name="Walter F."/>
            <person name="Albersmeier A."/>
            <person name="Kalinowski J."/>
            <person name="Ruckert C."/>
        </authorList>
    </citation>
    <scope>NUCLEOTIDE SEQUENCE</scope>
    <source>
        <strain evidence="2">KCTC 23077</strain>
    </source>
</reference>
<proteinExistence type="predicted"/>
<sequence length="141" mass="14079">MNPVRRLLNLLLCLLLALNGAAVAHAGAASGAGHGAHAGVAMEPEVSDAMHSDDAPPCHDGSDAAADVIPTALAVVSDVSGAPCCDDSAAVCDQACMAASAALASDRAMPADDRLRSDVPTLALHARAPPRVPPPIRPPIV</sequence>
<dbReference type="InterPro" id="IPR048034">
    <property type="entry name" value="CopL-like"/>
</dbReference>
<dbReference type="AlphaFoldDB" id="A0A918W896"/>
<reference evidence="2" key="2">
    <citation type="submission" date="2020-09" db="EMBL/GenBank/DDBJ databases">
        <authorList>
            <person name="Sun Q."/>
            <person name="Kim S."/>
        </authorList>
    </citation>
    <scope>NUCLEOTIDE SEQUENCE</scope>
    <source>
        <strain evidence="2">KCTC 23077</strain>
    </source>
</reference>
<evidence type="ECO:0000256" key="1">
    <source>
        <dbReference type="SAM" id="SignalP"/>
    </source>
</evidence>